<feature type="chain" id="PRO_5002697379" evidence="4">
    <location>
        <begin position="39"/>
        <end position="331"/>
    </location>
</feature>
<name>A6G144_9BACT</name>
<feature type="compositionally biased region" description="Low complexity" evidence="2">
    <location>
        <begin position="35"/>
        <end position="44"/>
    </location>
</feature>
<gene>
    <name evidence="5" type="ORF">PPSIR1_11205</name>
</gene>
<protein>
    <submittedName>
        <fullName evidence="5">Uncharacterized protein</fullName>
    </submittedName>
</protein>
<organism evidence="5 6">
    <name type="scientific">Plesiocystis pacifica SIR-1</name>
    <dbReference type="NCBI Taxonomy" id="391625"/>
    <lineage>
        <taxon>Bacteria</taxon>
        <taxon>Pseudomonadati</taxon>
        <taxon>Myxococcota</taxon>
        <taxon>Polyangia</taxon>
        <taxon>Nannocystales</taxon>
        <taxon>Nannocystaceae</taxon>
        <taxon>Plesiocystis</taxon>
    </lineage>
</organism>
<keyword evidence="4" id="KW-0732">Signal</keyword>
<evidence type="ECO:0000256" key="1">
    <source>
        <dbReference type="SAM" id="Coils"/>
    </source>
</evidence>
<keyword evidence="1" id="KW-0175">Coiled coil</keyword>
<dbReference type="EMBL" id="ABCS01000011">
    <property type="protein sequence ID" value="EDM80339.1"/>
    <property type="molecule type" value="Genomic_DNA"/>
</dbReference>
<sequence length="331" mass="35380">MTMRTTALELGSRATSLTLAAALLAPSPALLGSSTARAAAPAPEAEAEAPAEGAEEAPAGEDPTLAEAKAKFEAGAARYTAADYGAAIDLWLEAYALLPATVDNQFIKAQLIYNVARAQQKWFDIDQDIKHLRQSREILVRYADELDALYEPSQAAIEREKIEDQIGELDAQIAEWEAEQRRREAELAERMRPTFDFEADAREEKRNKAMLGAGATLTLLGLGGGVMILGGSLMAKNAEEQIGNYPTEADVLEREGYLEQGVAGNALMIVGTLSASIFLTAGLPLVGVGAAAEKKRRQRRRDAGVEDVAQVRAVGPMLLPQGGGLSLSGRF</sequence>
<evidence type="ECO:0000313" key="6">
    <source>
        <dbReference type="Proteomes" id="UP000005801"/>
    </source>
</evidence>
<feature type="coiled-coil region" evidence="1">
    <location>
        <begin position="159"/>
        <end position="186"/>
    </location>
</feature>
<accession>A6G144</accession>
<dbReference type="AlphaFoldDB" id="A6G144"/>
<proteinExistence type="predicted"/>
<dbReference type="Proteomes" id="UP000005801">
    <property type="component" value="Unassembled WGS sequence"/>
</dbReference>
<evidence type="ECO:0000256" key="2">
    <source>
        <dbReference type="SAM" id="MobiDB-lite"/>
    </source>
</evidence>
<evidence type="ECO:0000313" key="5">
    <source>
        <dbReference type="EMBL" id="EDM80339.1"/>
    </source>
</evidence>
<feature type="signal peptide" evidence="4">
    <location>
        <begin position="1"/>
        <end position="38"/>
    </location>
</feature>
<evidence type="ECO:0000256" key="3">
    <source>
        <dbReference type="SAM" id="Phobius"/>
    </source>
</evidence>
<comment type="caution">
    <text evidence="5">The sequence shown here is derived from an EMBL/GenBank/DDBJ whole genome shotgun (WGS) entry which is preliminary data.</text>
</comment>
<keyword evidence="3" id="KW-1133">Transmembrane helix</keyword>
<feature type="transmembrane region" description="Helical" evidence="3">
    <location>
        <begin position="266"/>
        <end position="292"/>
    </location>
</feature>
<keyword evidence="3" id="KW-0472">Membrane</keyword>
<keyword evidence="6" id="KW-1185">Reference proteome</keyword>
<dbReference type="STRING" id="391625.PPSIR1_11205"/>
<keyword evidence="3" id="KW-0812">Transmembrane</keyword>
<evidence type="ECO:0000256" key="4">
    <source>
        <dbReference type="SAM" id="SignalP"/>
    </source>
</evidence>
<feature type="region of interest" description="Disordered" evidence="2">
    <location>
        <begin position="35"/>
        <end position="60"/>
    </location>
</feature>
<feature type="compositionally biased region" description="Acidic residues" evidence="2">
    <location>
        <begin position="45"/>
        <end position="59"/>
    </location>
</feature>
<reference evidence="5 6" key="1">
    <citation type="submission" date="2007-06" db="EMBL/GenBank/DDBJ databases">
        <authorList>
            <person name="Shimkets L."/>
            <person name="Ferriera S."/>
            <person name="Johnson J."/>
            <person name="Kravitz S."/>
            <person name="Beeson K."/>
            <person name="Sutton G."/>
            <person name="Rogers Y.-H."/>
            <person name="Friedman R."/>
            <person name="Frazier M."/>
            <person name="Venter J.C."/>
        </authorList>
    </citation>
    <scope>NUCLEOTIDE SEQUENCE [LARGE SCALE GENOMIC DNA]</scope>
    <source>
        <strain evidence="5 6">SIR-1</strain>
    </source>
</reference>